<dbReference type="EMBL" id="BGPR01001338">
    <property type="protein sequence ID" value="GBM51472.1"/>
    <property type="molecule type" value="Genomic_DNA"/>
</dbReference>
<proteinExistence type="predicted"/>
<keyword evidence="2" id="KW-1185">Reference proteome</keyword>
<evidence type="ECO:0000313" key="2">
    <source>
        <dbReference type="Proteomes" id="UP000499080"/>
    </source>
</evidence>
<dbReference type="OrthoDB" id="6434960at2759"/>
<dbReference type="Proteomes" id="UP000499080">
    <property type="component" value="Unassembled WGS sequence"/>
</dbReference>
<comment type="caution">
    <text evidence="1">The sequence shown here is derived from an EMBL/GenBank/DDBJ whole genome shotgun (WGS) entry which is preliminary data.</text>
</comment>
<evidence type="ECO:0000313" key="1">
    <source>
        <dbReference type="EMBL" id="GBM51472.1"/>
    </source>
</evidence>
<gene>
    <name evidence="1" type="ORF">AVEN_197033_2</name>
</gene>
<organism evidence="1 2">
    <name type="scientific">Araneus ventricosus</name>
    <name type="common">Orbweaver spider</name>
    <name type="synonym">Epeira ventricosa</name>
    <dbReference type="NCBI Taxonomy" id="182803"/>
    <lineage>
        <taxon>Eukaryota</taxon>
        <taxon>Metazoa</taxon>
        <taxon>Ecdysozoa</taxon>
        <taxon>Arthropoda</taxon>
        <taxon>Chelicerata</taxon>
        <taxon>Arachnida</taxon>
        <taxon>Araneae</taxon>
        <taxon>Araneomorphae</taxon>
        <taxon>Entelegynae</taxon>
        <taxon>Araneoidea</taxon>
        <taxon>Araneidae</taxon>
        <taxon>Araneus</taxon>
    </lineage>
</organism>
<sequence>MDKRTSLSYCSKNHGKMPLQVSITSSVILNGELSARNIGTNENECRCIRCGISIEKSKSVFVNIQPPVFQPKKNCSSMSMEILSKSSDSNASLESITKTSCVEYCLPKSLHVCDTSETEEDLKCCSQDESNTTISSILNFDSSEEEDRPSIDISVVGSQQSLTPNGQFLQPPAPNVDFKEGLVSQPCTDCHVAVLNEIAEQEESDHEYISLMLQVAHLSPPRKSVGCQTDGSPSRSDLGVAVNILEIYPKIYTKCGKITFSIVSLTRFYKYLQRTCVWKVEYYI</sequence>
<accession>A0A4Y2GCE0</accession>
<reference evidence="1 2" key="1">
    <citation type="journal article" date="2019" name="Sci. Rep.">
        <title>Orb-weaving spider Araneus ventricosus genome elucidates the spidroin gene catalogue.</title>
        <authorList>
            <person name="Kono N."/>
            <person name="Nakamura H."/>
            <person name="Ohtoshi R."/>
            <person name="Moran D.A.P."/>
            <person name="Shinohara A."/>
            <person name="Yoshida Y."/>
            <person name="Fujiwara M."/>
            <person name="Mori M."/>
            <person name="Tomita M."/>
            <person name="Arakawa K."/>
        </authorList>
    </citation>
    <scope>NUCLEOTIDE SEQUENCE [LARGE SCALE GENOMIC DNA]</scope>
</reference>
<dbReference type="AlphaFoldDB" id="A0A4Y2GCE0"/>
<name>A0A4Y2GCE0_ARAVE</name>
<protein>
    <submittedName>
        <fullName evidence="1">Uncharacterized protein</fullName>
    </submittedName>
</protein>